<dbReference type="PROSITE" id="PS00389">
    <property type="entry name" value="ATPASE_DELTA"/>
    <property type="match status" value="1"/>
</dbReference>
<dbReference type="NCBIfam" id="TIGR01145">
    <property type="entry name" value="ATP_synt_delta"/>
    <property type="match status" value="1"/>
</dbReference>
<dbReference type="SUPFAM" id="SSF47928">
    <property type="entry name" value="N-terminal domain of the delta subunit of the F1F0-ATP synthase"/>
    <property type="match status" value="1"/>
</dbReference>
<evidence type="ECO:0000313" key="9">
    <source>
        <dbReference type="EMBL" id="QDL91983.1"/>
    </source>
</evidence>
<dbReference type="Gene3D" id="1.10.520.20">
    <property type="entry name" value="N-terminal domain of the delta subunit of the F1F0-ATP synthase"/>
    <property type="match status" value="1"/>
</dbReference>
<dbReference type="GO" id="GO:0005886">
    <property type="term" value="C:plasma membrane"/>
    <property type="evidence" value="ECO:0007669"/>
    <property type="project" value="UniProtKB-SubCell"/>
</dbReference>
<proteinExistence type="inferred from homology"/>
<dbReference type="HAMAP" id="MF_01416">
    <property type="entry name" value="ATP_synth_delta_bact"/>
    <property type="match status" value="1"/>
</dbReference>
<dbReference type="PANTHER" id="PTHR11910">
    <property type="entry name" value="ATP SYNTHASE DELTA CHAIN"/>
    <property type="match status" value="1"/>
</dbReference>
<evidence type="ECO:0000256" key="7">
    <source>
        <dbReference type="ARBA" id="ARBA00023310"/>
    </source>
</evidence>
<sequence length="188" mass="19596">MTVSASATLVSGAAGRYATALFELATEANAVSLIEADLAALQAALDDSSDLRDVIKSPVYSREDQARAMAALAQKMELGVYVTSTVQLMAANRRLFVLPELIAGYHALAAEARGEVSAEVTAAAPLADAQLADLKAALRNSFGKEVAVNVTVDDAIIGGLVVKVGSKMIDTSIRSKLMNLQNAMKEVG</sequence>
<keyword evidence="6 8" id="KW-0139">CF(1)</keyword>
<keyword evidence="10" id="KW-1185">Reference proteome</keyword>
<dbReference type="GO" id="GO:0045259">
    <property type="term" value="C:proton-transporting ATP synthase complex"/>
    <property type="evidence" value="ECO:0007669"/>
    <property type="project" value="UniProtKB-KW"/>
</dbReference>
<dbReference type="KEGG" id="ppru:FDP22_09470"/>
<keyword evidence="4 8" id="KW-0406">Ion transport</keyword>
<dbReference type="OrthoDB" id="9796185at2"/>
<dbReference type="InterPro" id="IPR026015">
    <property type="entry name" value="ATP_synth_OSCP/delta_N_sf"/>
</dbReference>
<accession>A0A5B8G0N6</accession>
<evidence type="ECO:0000313" key="10">
    <source>
        <dbReference type="Proteomes" id="UP000305888"/>
    </source>
</evidence>
<dbReference type="InterPro" id="IPR020781">
    <property type="entry name" value="ATPase_OSCP/d_CS"/>
</dbReference>
<keyword evidence="3 8" id="KW-0375">Hydrogen ion transport</keyword>
<comment type="subcellular location">
    <subcellularLocation>
        <location evidence="8">Cell membrane</location>
        <topology evidence="8">Peripheral membrane protein</topology>
    </subcellularLocation>
    <subcellularLocation>
        <location evidence="1">Membrane</location>
    </subcellularLocation>
</comment>
<organism evidence="9 10">
    <name type="scientific">Paroceanicella profunda</name>
    <dbReference type="NCBI Taxonomy" id="2579971"/>
    <lineage>
        <taxon>Bacteria</taxon>
        <taxon>Pseudomonadati</taxon>
        <taxon>Pseudomonadota</taxon>
        <taxon>Alphaproteobacteria</taxon>
        <taxon>Rhodobacterales</taxon>
        <taxon>Paracoccaceae</taxon>
        <taxon>Paroceanicella</taxon>
    </lineage>
</organism>
<reference evidence="9 10" key="1">
    <citation type="submission" date="2019-06" db="EMBL/GenBank/DDBJ databases">
        <title>Genome sequence of Rhodobacteraceae bacterium D4M1.</title>
        <authorList>
            <person name="Cao J."/>
        </authorList>
    </citation>
    <scope>NUCLEOTIDE SEQUENCE [LARGE SCALE GENOMIC DNA]</scope>
    <source>
        <strain evidence="9 10">D4M1</strain>
    </source>
</reference>
<dbReference type="PRINTS" id="PR00125">
    <property type="entry name" value="ATPASEDELTA"/>
</dbReference>
<keyword evidence="8" id="KW-1003">Cell membrane</keyword>
<dbReference type="NCBIfam" id="NF004402">
    <property type="entry name" value="PRK05758.2-2"/>
    <property type="match status" value="1"/>
</dbReference>
<evidence type="ECO:0000256" key="1">
    <source>
        <dbReference type="ARBA" id="ARBA00004370"/>
    </source>
</evidence>
<evidence type="ECO:0000256" key="4">
    <source>
        <dbReference type="ARBA" id="ARBA00023065"/>
    </source>
</evidence>
<evidence type="ECO:0000256" key="8">
    <source>
        <dbReference type="HAMAP-Rule" id="MF_01416"/>
    </source>
</evidence>
<name>A0A5B8G0N6_9RHOB</name>
<dbReference type="InterPro" id="IPR000711">
    <property type="entry name" value="ATPase_OSCP/dsu"/>
</dbReference>
<evidence type="ECO:0000256" key="3">
    <source>
        <dbReference type="ARBA" id="ARBA00022781"/>
    </source>
</evidence>
<dbReference type="AlphaFoldDB" id="A0A5B8G0N6"/>
<keyword evidence="2 8" id="KW-0813">Transport</keyword>
<protein>
    <recommendedName>
        <fullName evidence="8">ATP synthase subunit delta</fullName>
    </recommendedName>
    <alternativeName>
        <fullName evidence="8">ATP synthase F(1) sector subunit delta</fullName>
    </alternativeName>
    <alternativeName>
        <fullName evidence="8">F-type ATPase subunit delta</fullName>
        <shortName evidence="8">F-ATPase subunit delta</shortName>
    </alternativeName>
</protein>
<comment type="similarity">
    <text evidence="8">Belongs to the ATPase delta chain family.</text>
</comment>
<keyword evidence="7 8" id="KW-0066">ATP synthesis</keyword>
<dbReference type="EMBL" id="CP040818">
    <property type="protein sequence ID" value="QDL91983.1"/>
    <property type="molecule type" value="Genomic_DNA"/>
</dbReference>
<dbReference type="RefSeq" id="WP_138571967.1">
    <property type="nucleotide sequence ID" value="NZ_CP040818.1"/>
</dbReference>
<dbReference type="NCBIfam" id="NF004406">
    <property type="entry name" value="PRK05758.3-2"/>
    <property type="match status" value="1"/>
</dbReference>
<dbReference type="GO" id="GO:0046933">
    <property type="term" value="F:proton-transporting ATP synthase activity, rotational mechanism"/>
    <property type="evidence" value="ECO:0007669"/>
    <property type="project" value="UniProtKB-UniRule"/>
</dbReference>
<comment type="function">
    <text evidence="8">F(1)F(0) ATP synthase produces ATP from ADP in the presence of a proton or sodium gradient. F-type ATPases consist of two structural domains, F(1) containing the extramembraneous catalytic core and F(0) containing the membrane proton channel, linked together by a central stalk and a peripheral stalk. During catalysis, ATP synthesis in the catalytic domain of F(1) is coupled via a rotary mechanism of the central stalk subunits to proton translocation.</text>
</comment>
<dbReference type="Proteomes" id="UP000305888">
    <property type="component" value="Chromosome"/>
</dbReference>
<evidence type="ECO:0000256" key="2">
    <source>
        <dbReference type="ARBA" id="ARBA00022448"/>
    </source>
</evidence>
<keyword evidence="5 8" id="KW-0472">Membrane</keyword>
<dbReference type="Pfam" id="PF00213">
    <property type="entry name" value="OSCP"/>
    <property type="match status" value="1"/>
</dbReference>
<comment type="function">
    <text evidence="8">This protein is part of the stalk that links CF(0) to CF(1). It either transmits conformational changes from CF(0) to CF(1) or is implicated in proton conduction.</text>
</comment>
<gene>
    <name evidence="8" type="primary">atpH</name>
    <name evidence="9" type="ORF">FDP22_09470</name>
</gene>
<evidence type="ECO:0000256" key="5">
    <source>
        <dbReference type="ARBA" id="ARBA00023136"/>
    </source>
</evidence>
<evidence type="ECO:0000256" key="6">
    <source>
        <dbReference type="ARBA" id="ARBA00023196"/>
    </source>
</evidence>